<dbReference type="Proteomes" id="UP001267426">
    <property type="component" value="Unassembled WGS sequence"/>
</dbReference>
<evidence type="ECO:0000313" key="3">
    <source>
        <dbReference type="Proteomes" id="UP001267426"/>
    </source>
</evidence>
<reference evidence="2 3" key="1">
    <citation type="submission" date="2023-09" db="EMBL/GenBank/DDBJ databases">
        <authorList>
            <person name="Rey-Velasco X."/>
        </authorList>
    </citation>
    <scope>NUCLEOTIDE SEQUENCE [LARGE SCALE GENOMIC DNA]</scope>
    <source>
        <strain evidence="2 3">F394</strain>
    </source>
</reference>
<dbReference type="InterPro" id="IPR013976">
    <property type="entry name" value="HDOD"/>
</dbReference>
<protein>
    <submittedName>
        <fullName evidence="2">HDOD domain-containing protein</fullName>
    </submittedName>
</protein>
<keyword evidence="3" id="KW-1185">Reference proteome</keyword>
<dbReference type="Gene3D" id="1.10.3210.10">
    <property type="entry name" value="Hypothetical protein af1432"/>
    <property type="match status" value="1"/>
</dbReference>
<dbReference type="Pfam" id="PF08668">
    <property type="entry name" value="HDOD"/>
    <property type="match status" value="1"/>
</dbReference>
<evidence type="ECO:0000259" key="1">
    <source>
        <dbReference type="PROSITE" id="PS51833"/>
    </source>
</evidence>
<evidence type="ECO:0000313" key="2">
    <source>
        <dbReference type="EMBL" id="MDT0633324.1"/>
    </source>
</evidence>
<comment type="caution">
    <text evidence="2">The sequence shown here is derived from an EMBL/GenBank/DDBJ whole genome shotgun (WGS) entry which is preliminary data.</text>
</comment>
<feature type="domain" description="HDOD" evidence="1">
    <location>
        <begin position="1"/>
        <end position="102"/>
    </location>
</feature>
<dbReference type="EMBL" id="JAVRHT010000101">
    <property type="protein sequence ID" value="MDT0633324.1"/>
    <property type="molecule type" value="Genomic_DNA"/>
</dbReference>
<accession>A0ABU3BVK6</accession>
<dbReference type="RefSeq" id="WP_311666102.1">
    <property type="nucleotide sequence ID" value="NZ_JAVRHT010000101.1"/>
</dbReference>
<organism evidence="2 3">
    <name type="scientific">Rubrivirga litoralis</name>
    <dbReference type="NCBI Taxonomy" id="3075598"/>
    <lineage>
        <taxon>Bacteria</taxon>
        <taxon>Pseudomonadati</taxon>
        <taxon>Rhodothermota</taxon>
        <taxon>Rhodothermia</taxon>
        <taxon>Rhodothermales</taxon>
        <taxon>Rubricoccaceae</taxon>
        <taxon>Rubrivirga</taxon>
    </lineage>
</organism>
<sequence>LLGPVTVVGLIAGMSMTRLREAATPAAAAASDLVVRHSLASAYLAQRLVETIDPARRPAQSGEAYTAGLLHDLGKLVLLHNFPDEAAALYGGTAPEAPESEE</sequence>
<gene>
    <name evidence="2" type="ORF">RM540_16360</name>
</gene>
<dbReference type="SUPFAM" id="SSF109604">
    <property type="entry name" value="HD-domain/PDEase-like"/>
    <property type="match status" value="1"/>
</dbReference>
<feature type="non-terminal residue" evidence="2">
    <location>
        <position position="1"/>
    </location>
</feature>
<proteinExistence type="predicted"/>
<name>A0ABU3BVK6_9BACT</name>
<dbReference type="CDD" id="cd00077">
    <property type="entry name" value="HDc"/>
    <property type="match status" value="1"/>
</dbReference>
<feature type="non-terminal residue" evidence="2">
    <location>
        <position position="102"/>
    </location>
</feature>
<dbReference type="InterPro" id="IPR003607">
    <property type="entry name" value="HD/PDEase_dom"/>
</dbReference>
<dbReference type="PROSITE" id="PS51833">
    <property type="entry name" value="HDOD"/>
    <property type="match status" value="1"/>
</dbReference>